<dbReference type="Pfam" id="PF11188">
    <property type="entry name" value="DUF2975"/>
    <property type="match status" value="1"/>
</dbReference>
<keyword evidence="3" id="KW-1185">Reference proteome</keyword>
<feature type="transmembrane region" description="Helical" evidence="1">
    <location>
        <begin position="179"/>
        <end position="199"/>
    </location>
</feature>
<feature type="transmembrane region" description="Helical" evidence="1">
    <location>
        <begin position="138"/>
        <end position="159"/>
    </location>
</feature>
<accession>A0A7H9DRL6</accession>
<reference evidence="2 3" key="1">
    <citation type="submission" date="2019-06" db="EMBL/GenBank/DDBJ databases">
        <title>Emergence of pandrug resistant Empedobacter falsenii in China.</title>
        <authorList>
            <person name="Dong N."/>
            <person name="Chen S."/>
            <person name="Zhang R."/>
        </authorList>
    </citation>
    <scope>NUCLEOTIDE SEQUENCE [LARGE SCALE GENOMIC DNA]</scope>
    <source>
        <strain evidence="2 3">1681-1</strain>
    </source>
</reference>
<keyword evidence="1" id="KW-1133">Transmembrane helix</keyword>
<organism evidence="2 3">
    <name type="scientific">Empedobacter falsenii</name>
    <dbReference type="NCBI Taxonomy" id="343874"/>
    <lineage>
        <taxon>Bacteria</taxon>
        <taxon>Pseudomonadati</taxon>
        <taxon>Bacteroidota</taxon>
        <taxon>Flavobacteriia</taxon>
        <taxon>Flavobacteriales</taxon>
        <taxon>Weeksellaceae</taxon>
        <taxon>Empedobacter</taxon>
    </lineage>
</organism>
<dbReference type="InterPro" id="IPR021354">
    <property type="entry name" value="DUF2975"/>
</dbReference>
<sequence>MKNKLLLNMETKSKFYLKLIGVLLITLPFIDFFFNNGLNDFKRGLNDGNSKRNYEYFNVIPKNSVNNTISIPRIDGDILTNEISLEVYTDRSLDIYPFYIWVLYLLLGVVIVFYLFSTIRLIKRFINGELFEKSTYNTLLYNGFAVISFTLIDSLLNFIKNNQLEKYLVNSNFIISENNMINISSLSAGLFTLVFAIALKQSIQMKQENDLTI</sequence>
<dbReference type="AlphaFoldDB" id="A0A7H9DRL6"/>
<gene>
    <name evidence="2" type="ORF">FH779_06180</name>
</gene>
<dbReference type="EMBL" id="CP040908">
    <property type="protein sequence ID" value="QLL57690.1"/>
    <property type="molecule type" value="Genomic_DNA"/>
</dbReference>
<dbReference type="GeneID" id="78401035"/>
<proteinExistence type="predicted"/>
<protein>
    <submittedName>
        <fullName evidence="2">DUF2975 domain-containing protein</fullName>
    </submittedName>
</protein>
<dbReference type="KEGG" id="efal:FH779_06180"/>
<dbReference type="RefSeq" id="WP_180906398.1">
    <property type="nucleotide sequence ID" value="NZ_CP040908.1"/>
</dbReference>
<keyword evidence="1" id="KW-0472">Membrane</keyword>
<evidence type="ECO:0000256" key="1">
    <source>
        <dbReference type="SAM" id="Phobius"/>
    </source>
</evidence>
<feature type="transmembrane region" description="Helical" evidence="1">
    <location>
        <begin position="15"/>
        <end position="34"/>
    </location>
</feature>
<keyword evidence="1" id="KW-0812">Transmembrane</keyword>
<dbReference type="Proteomes" id="UP000510643">
    <property type="component" value="Chromosome"/>
</dbReference>
<feature type="transmembrane region" description="Helical" evidence="1">
    <location>
        <begin position="98"/>
        <end position="117"/>
    </location>
</feature>
<evidence type="ECO:0000313" key="2">
    <source>
        <dbReference type="EMBL" id="QLL57690.1"/>
    </source>
</evidence>
<name>A0A7H9DRL6_9FLAO</name>
<evidence type="ECO:0000313" key="3">
    <source>
        <dbReference type="Proteomes" id="UP000510643"/>
    </source>
</evidence>